<evidence type="ECO:0000256" key="2">
    <source>
        <dbReference type="ARBA" id="ARBA00022729"/>
    </source>
</evidence>
<name>A0A502KQ58_9GAMM</name>
<dbReference type="InterPro" id="IPR011330">
    <property type="entry name" value="Glyco_hydro/deAcase_b/a-brl"/>
</dbReference>
<dbReference type="GO" id="GO:0005975">
    <property type="term" value="P:carbohydrate metabolic process"/>
    <property type="evidence" value="ECO:0007669"/>
    <property type="project" value="InterPro"/>
</dbReference>
<dbReference type="InterPro" id="IPR051398">
    <property type="entry name" value="Polysacch_Deacetylase"/>
</dbReference>
<dbReference type="RefSeq" id="WP_140604647.1">
    <property type="nucleotide sequence ID" value="NZ_SAWY01000036.1"/>
</dbReference>
<dbReference type="OrthoDB" id="9814639at2"/>
<proteinExistence type="predicted"/>
<evidence type="ECO:0000313" key="4">
    <source>
        <dbReference type="EMBL" id="TPH13294.1"/>
    </source>
</evidence>
<feature type="domain" description="NodB homology" evidence="3">
    <location>
        <begin position="80"/>
        <end position="275"/>
    </location>
</feature>
<evidence type="ECO:0000259" key="3">
    <source>
        <dbReference type="Pfam" id="PF01522"/>
    </source>
</evidence>
<sequence>MLKAIKIAALFAIKSIGGFWIARQLNKKNTCVLCYHGFAYRDEYKFRPKLFMRPETFAQRMQWLANSPYQVISLSDAIKKQSDDSTVVLTMDDGWAATQELVGETLAKHQLTMMLYVTSYYAQKQGAVINVALAYLLWRSIGKTLVVENDRLKGTHHYDITADNITDIVTKLCHAIDANDDFDIRQKILMEIADKLSVNLYEKEQLMFRSLNVQELSAIHELYLDIQLHTHRHCSPQDEARFKEEITQNIEFLQQAKVKGEFQHFCFPSGENYVPQLPWLKGCGIKTATTTVAGMLTPTTNHLQIPRFLDGEDVHQLEFEAELCGLASFLRKLLNNK</sequence>
<organism evidence="4 5">
    <name type="scientific">Litorilituus lipolyticus</name>
    <dbReference type="NCBI Taxonomy" id="2491017"/>
    <lineage>
        <taxon>Bacteria</taxon>
        <taxon>Pseudomonadati</taxon>
        <taxon>Pseudomonadota</taxon>
        <taxon>Gammaproteobacteria</taxon>
        <taxon>Alteromonadales</taxon>
        <taxon>Colwelliaceae</taxon>
        <taxon>Litorilituus</taxon>
    </lineage>
</organism>
<evidence type="ECO:0000313" key="5">
    <source>
        <dbReference type="Proteomes" id="UP000315303"/>
    </source>
</evidence>
<evidence type="ECO:0000256" key="1">
    <source>
        <dbReference type="ARBA" id="ARBA00004613"/>
    </source>
</evidence>
<dbReference type="PANTHER" id="PTHR34216:SF3">
    <property type="entry name" value="POLY-BETA-1,6-N-ACETYL-D-GLUCOSAMINE N-DEACETYLASE"/>
    <property type="match status" value="1"/>
</dbReference>
<comment type="subcellular location">
    <subcellularLocation>
        <location evidence="1">Secreted</location>
    </subcellularLocation>
</comment>
<protein>
    <recommendedName>
        <fullName evidence="3">NodB homology domain-containing protein</fullName>
    </recommendedName>
</protein>
<dbReference type="EMBL" id="SAWY01000036">
    <property type="protein sequence ID" value="TPH13294.1"/>
    <property type="molecule type" value="Genomic_DNA"/>
</dbReference>
<dbReference type="GO" id="GO:0005576">
    <property type="term" value="C:extracellular region"/>
    <property type="evidence" value="ECO:0007669"/>
    <property type="project" value="UniProtKB-SubCell"/>
</dbReference>
<keyword evidence="5" id="KW-1185">Reference proteome</keyword>
<dbReference type="Gene3D" id="3.20.20.370">
    <property type="entry name" value="Glycoside hydrolase/deacetylase"/>
    <property type="match status" value="1"/>
</dbReference>
<keyword evidence="2" id="KW-0732">Signal</keyword>
<comment type="caution">
    <text evidence="4">The sequence shown here is derived from an EMBL/GenBank/DDBJ whole genome shotgun (WGS) entry which is preliminary data.</text>
</comment>
<dbReference type="SUPFAM" id="SSF88713">
    <property type="entry name" value="Glycoside hydrolase/deacetylase"/>
    <property type="match status" value="1"/>
</dbReference>
<reference evidence="4 5" key="1">
    <citation type="submission" date="2019-01" db="EMBL/GenBank/DDBJ databases">
        <title>Litorilituus lipolytica sp. nov., isolated from intertidal sand of the Yellow Sea in China.</title>
        <authorList>
            <person name="Liu A."/>
        </authorList>
    </citation>
    <scope>NUCLEOTIDE SEQUENCE [LARGE SCALE GENOMIC DNA]</scope>
    <source>
        <strain evidence="4 5">RZ04</strain>
    </source>
</reference>
<dbReference type="InterPro" id="IPR002509">
    <property type="entry name" value="NODB_dom"/>
</dbReference>
<dbReference type="AlphaFoldDB" id="A0A502KQ58"/>
<dbReference type="GO" id="GO:0016810">
    <property type="term" value="F:hydrolase activity, acting on carbon-nitrogen (but not peptide) bonds"/>
    <property type="evidence" value="ECO:0007669"/>
    <property type="project" value="InterPro"/>
</dbReference>
<dbReference type="Proteomes" id="UP000315303">
    <property type="component" value="Unassembled WGS sequence"/>
</dbReference>
<accession>A0A502KQ58</accession>
<dbReference type="PANTHER" id="PTHR34216">
    <property type="match status" value="1"/>
</dbReference>
<gene>
    <name evidence="4" type="ORF">EPA86_13960</name>
</gene>
<dbReference type="Pfam" id="PF01522">
    <property type="entry name" value="Polysacc_deac_1"/>
    <property type="match status" value="1"/>
</dbReference>